<reference evidence="2" key="1">
    <citation type="submission" date="2015-06" db="EMBL/GenBank/DDBJ databases">
        <authorList>
            <person name="Urmite Genomes"/>
        </authorList>
    </citation>
    <scope>NUCLEOTIDE SEQUENCE [LARGE SCALE GENOMIC DNA]</scope>
    <source>
        <strain evidence="2">CSUR P1867</strain>
    </source>
</reference>
<name>A0A0G4PZT3_9GAMM</name>
<dbReference type="AlphaFoldDB" id="A0A0G4PZT3"/>
<dbReference type="InterPro" id="IPR053917">
    <property type="entry name" value="DUF6979"/>
</dbReference>
<evidence type="ECO:0000313" key="2">
    <source>
        <dbReference type="Proteomes" id="UP000183920"/>
    </source>
</evidence>
<dbReference type="RefSeq" id="WP_072062683.1">
    <property type="nucleotide sequence ID" value="NZ_CVRY01000001.1"/>
</dbReference>
<gene>
    <name evidence="1" type="ORF">BN1804_00261</name>
</gene>
<evidence type="ECO:0000313" key="1">
    <source>
        <dbReference type="EMBL" id="CRL59090.1"/>
    </source>
</evidence>
<sequence>MGTYGKAAVQTVLNYDDKIDLREQWTNAISKETTSKSSINKGCPKGAFLGLCELGLVKNIPSNNYKAGIANKHHAKELLALAIENPNITAIECFRLYQKNNDDLPKNHNGQADVVISLLEANLIK</sequence>
<proteinExistence type="predicted"/>
<dbReference type="Proteomes" id="UP000183920">
    <property type="component" value="Unassembled WGS sequence"/>
</dbReference>
<organism evidence="1 2">
    <name type="scientific">Proteus penneri</name>
    <dbReference type="NCBI Taxonomy" id="102862"/>
    <lineage>
        <taxon>Bacteria</taxon>
        <taxon>Pseudomonadati</taxon>
        <taxon>Pseudomonadota</taxon>
        <taxon>Gammaproteobacteria</taxon>
        <taxon>Enterobacterales</taxon>
        <taxon>Morganellaceae</taxon>
        <taxon>Proteus</taxon>
    </lineage>
</organism>
<dbReference type="Pfam" id="PF22399">
    <property type="entry name" value="DUF6979"/>
    <property type="match status" value="1"/>
</dbReference>
<dbReference type="EMBL" id="CVRY01000001">
    <property type="protein sequence ID" value="CRL59090.1"/>
    <property type="molecule type" value="Genomic_DNA"/>
</dbReference>
<accession>A0A0G4PZT3</accession>
<protein>
    <submittedName>
        <fullName evidence="1">Uncharacterized protein</fullName>
    </submittedName>
</protein>